<sequence>YSFNIDEEIGLGLSDESYFRQVTPMLKNLKDPFYAFTVTLTSHGPFDLPKEKRVLKLDPELDQNELGGYFESVKYTDTQIGKFLELLDKEGLLDNTVVVIEGDHTGVHKYYNNSIDKLTNKEDWYSDNGNPTIPFIIWSKDIKEPKTFETIGGQVDIMPTLLYLMGVPNDKYINTALGRNLLNTNKSFAVLTNQRVIGEDLTDEEKEMYKNIVELSDKMI</sequence>
<dbReference type="InterPro" id="IPR017850">
    <property type="entry name" value="Alkaline_phosphatase_core_sf"/>
</dbReference>
<feature type="non-terminal residue" evidence="8">
    <location>
        <position position="220"/>
    </location>
</feature>
<protein>
    <submittedName>
        <fullName evidence="8">Sulfatase-like hydrolase/transferase</fullName>
    </submittedName>
</protein>
<dbReference type="InterPro" id="IPR000917">
    <property type="entry name" value="Sulfatase_N"/>
</dbReference>
<keyword evidence="6" id="KW-0472">Membrane</keyword>
<comment type="pathway">
    <text evidence="2">Cell wall biogenesis; lipoteichoic acid biosynthesis.</text>
</comment>
<dbReference type="Proteomes" id="UP001291306">
    <property type="component" value="Unassembled WGS sequence"/>
</dbReference>
<evidence type="ECO:0000313" key="8">
    <source>
        <dbReference type="EMBL" id="MDZ5000501.1"/>
    </source>
</evidence>
<keyword evidence="4" id="KW-0812">Transmembrane</keyword>
<accession>A0AAW9IIN2</accession>
<comment type="caution">
    <text evidence="8">The sequence shown here is derived from an EMBL/GenBank/DDBJ whole genome shotgun (WGS) entry which is preliminary data.</text>
</comment>
<evidence type="ECO:0000313" key="9">
    <source>
        <dbReference type="Proteomes" id="UP001291306"/>
    </source>
</evidence>
<keyword evidence="8" id="KW-0378">Hydrolase</keyword>
<evidence type="ECO:0000256" key="1">
    <source>
        <dbReference type="ARBA" id="ARBA00004651"/>
    </source>
</evidence>
<evidence type="ECO:0000256" key="3">
    <source>
        <dbReference type="ARBA" id="ARBA00022475"/>
    </source>
</evidence>
<dbReference type="GO" id="GO:0005886">
    <property type="term" value="C:plasma membrane"/>
    <property type="evidence" value="ECO:0007669"/>
    <property type="project" value="UniProtKB-SubCell"/>
</dbReference>
<proteinExistence type="predicted"/>
<evidence type="ECO:0000256" key="5">
    <source>
        <dbReference type="ARBA" id="ARBA00022989"/>
    </source>
</evidence>
<dbReference type="AlphaFoldDB" id="A0AAW9IIN2"/>
<dbReference type="CDD" id="cd16015">
    <property type="entry name" value="LTA_synthase"/>
    <property type="match status" value="1"/>
</dbReference>
<evidence type="ECO:0000259" key="7">
    <source>
        <dbReference type="Pfam" id="PF00884"/>
    </source>
</evidence>
<dbReference type="SUPFAM" id="SSF53649">
    <property type="entry name" value="Alkaline phosphatase-like"/>
    <property type="match status" value="1"/>
</dbReference>
<dbReference type="GO" id="GO:0016787">
    <property type="term" value="F:hydrolase activity"/>
    <property type="evidence" value="ECO:0007669"/>
    <property type="project" value="UniProtKB-KW"/>
</dbReference>
<gene>
    <name evidence="8" type="ORF">GNF79_15780</name>
</gene>
<dbReference type="Pfam" id="PF00884">
    <property type="entry name" value="Sulfatase"/>
    <property type="match status" value="1"/>
</dbReference>
<dbReference type="PANTHER" id="PTHR47371">
    <property type="entry name" value="LIPOTEICHOIC ACID SYNTHASE"/>
    <property type="match status" value="1"/>
</dbReference>
<reference evidence="8" key="1">
    <citation type="submission" date="2019-11" db="EMBL/GenBank/DDBJ databases">
        <title>Characterization of Clostridium perfringens isolates from swine manure treated agricultural soils.</title>
        <authorList>
            <person name="Wushke S.T."/>
        </authorList>
    </citation>
    <scope>NUCLEOTIDE SEQUENCE</scope>
    <source>
        <strain evidence="8">X26</strain>
    </source>
</reference>
<evidence type="ECO:0000256" key="6">
    <source>
        <dbReference type="ARBA" id="ARBA00023136"/>
    </source>
</evidence>
<evidence type="ECO:0000256" key="4">
    <source>
        <dbReference type="ARBA" id="ARBA00022692"/>
    </source>
</evidence>
<comment type="subcellular location">
    <subcellularLocation>
        <location evidence="1">Cell membrane</location>
        <topology evidence="1">Multi-pass membrane protein</topology>
    </subcellularLocation>
</comment>
<dbReference type="EMBL" id="WNVC01000376">
    <property type="protein sequence ID" value="MDZ5000501.1"/>
    <property type="molecule type" value="Genomic_DNA"/>
</dbReference>
<organism evidence="8 9">
    <name type="scientific">Clostridium perfringens</name>
    <dbReference type="NCBI Taxonomy" id="1502"/>
    <lineage>
        <taxon>Bacteria</taxon>
        <taxon>Bacillati</taxon>
        <taxon>Bacillota</taxon>
        <taxon>Clostridia</taxon>
        <taxon>Eubacteriales</taxon>
        <taxon>Clostridiaceae</taxon>
        <taxon>Clostridium</taxon>
    </lineage>
</organism>
<dbReference type="InterPro" id="IPR050448">
    <property type="entry name" value="OpgB/LTA_synthase_biosynth"/>
</dbReference>
<dbReference type="PANTHER" id="PTHR47371:SF3">
    <property type="entry name" value="PHOSPHOGLYCEROL TRANSFERASE I"/>
    <property type="match status" value="1"/>
</dbReference>
<keyword evidence="5" id="KW-1133">Transmembrane helix</keyword>
<dbReference type="Gene3D" id="3.40.720.10">
    <property type="entry name" value="Alkaline Phosphatase, subunit A"/>
    <property type="match status" value="1"/>
</dbReference>
<feature type="domain" description="Sulfatase N-terminal" evidence="7">
    <location>
        <begin position="12"/>
        <end position="167"/>
    </location>
</feature>
<dbReference type="RefSeq" id="WP_322458766.1">
    <property type="nucleotide sequence ID" value="NZ_WNVC01000376.1"/>
</dbReference>
<evidence type="ECO:0000256" key="2">
    <source>
        <dbReference type="ARBA" id="ARBA00004936"/>
    </source>
</evidence>
<feature type="non-terminal residue" evidence="8">
    <location>
        <position position="1"/>
    </location>
</feature>
<name>A0AAW9IIN2_CLOPF</name>
<keyword evidence="3" id="KW-1003">Cell membrane</keyword>